<dbReference type="CDD" id="cd01448">
    <property type="entry name" value="TST_Repeat_1"/>
    <property type="match status" value="1"/>
</dbReference>
<organism evidence="4 5">
    <name type="scientific">Palleronia pontilimi</name>
    <dbReference type="NCBI Taxonomy" id="1964209"/>
    <lineage>
        <taxon>Bacteria</taxon>
        <taxon>Pseudomonadati</taxon>
        <taxon>Pseudomonadota</taxon>
        <taxon>Alphaproteobacteria</taxon>
        <taxon>Rhodobacterales</taxon>
        <taxon>Roseobacteraceae</taxon>
        <taxon>Palleronia</taxon>
    </lineage>
</organism>
<dbReference type="InterPro" id="IPR051126">
    <property type="entry name" value="Thiosulfate_sulfurtransferase"/>
</dbReference>
<feature type="domain" description="Rhodanese" evidence="3">
    <location>
        <begin position="181"/>
        <end position="295"/>
    </location>
</feature>
<feature type="chain" id="PRO_5036842244" evidence="2">
    <location>
        <begin position="21"/>
        <end position="311"/>
    </location>
</feature>
<sequence length="311" mass="33117">MKHFVTALTTALVLSTPAFAQNSLGPLVDPAGLESALEDRDTLLVLDIRTPEDFGEGHVQGAVNAPYGLFRGPADNPGQMKTEAELSQVLSSLGATTERPTIITYQGSDITDFGAAARVYWTLKSSGVSQIAILNGGLNAWTEAGKSLSTETVEVQPSQIDVTFSDQWLASAEDVQSVIDGGTDALLLDARPESFWSGEQAHPAAARPGTLPQSQYFEHAGWFSGGPAIIDAAAAKQLADEQGFSDADQLISFCNTGHWAATNWFALSELAGVENVKLFPESMVGWSNAGYEMANVPGPIRNLWNQIKGVF</sequence>
<keyword evidence="2" id="KW-0732">Signal</keyword>
<dbReference type="PROSITE" id="PS50206">
    <property type="entry name" value="RHODANESE_3"/>
    <property type="match status" value="2"/>
</dbReference>
<dbReference type="Proteomes" id="UP000642488">
    <property type="component" value="Unassembled WGS sequence"/>
</dbReference>
<dbReference type="PANTHER" id="PTHR43855">
    <property type="entry name" value="THIOSULFATE SULFURTRANSFERASE"/>
    <property type="match status" value="1"/>
</dbReference>
<comment type="caution">
    <text evidence="4">The sequence shown here is derived from an EMBL/GenBank/DDBJ whole genome shotgun (WGS) entry which is preliminary data.</text>
</comment>
<dbReference type="SMART" id="SM00450">
    <property type="entry name" value="RHOD"/>
    <property type="match status" value="2"/>
</dbReference>
<dbReference type="EMBL" id="JAEKPD010000002">
    <property type="protein sequence ID" value="MBJ3762100.1"/>
    <property type="molecule type" value="Genomic_DNA"/>
</dbReference>
<keyword evidence="5" id="KW-1185">Reference proteome</keyword>
<evidence type="ECO:0000256" key="2">
    <source>
        <dbReference type="SAM" id="SignalP"/>
    </source>
</evidence>
<dbReference type="PANTHER" id="PTHR43855:SF1">
    <property type="entry name" value="THIOSULFATE SULFURTRANSFERASE"/>
    <property type="match status" value="1"/>
</dbReference>
<dbReference type="Pfam" id="PF00581">
    <property type="entry name" value="Rhodanese"/>
    <property type="match status" value="2"/>
</dbReference>
<gene>
    <name evidence="4" type="ORF">ILP92_05000</name>
</gene>
<feature type="domain" description="Rhodanese" evidence="3">
    <location>
        <begin position="39"/>
        <end position="150"/>
    </location>
</feature>
<dbReference type="RefSeq" id="WP_198915257.1">
    <property type="nucleotide sequence ID" value="NZ_JAEKPD010000002.1"/>
</dbReference>
<dbReference type="Gene3D" id="3.40.250.10">
    <property type="entry name" value="Rhodanese-like domain"/>
    <property type="match status" value="2"/>
</dbReference>
<evidence type="ECO:0000256" key="1">
    <source>
        <dbReference type="ARBA" id="ARBA00022737"/>
    </source>
</evidence>
<evidence type="ECO:0000259" key="3">
    <source>
        <dbReference type="PROSITE" id="PS50206"/>
    </source>
</evidence>
<protein>
    <submittedName>
        <fullName evidence="4">Sulfurtransferase</fullName>
    </submittedName>
</protein>
<feature type="signal peptide" evidence="2">
    <location>
        <begin position="1"/>
        <end position="20"/>
    </location>
</feature>
<evidence type="ECO:0000313" key="5">
    <source>
        <dbReference type="Proteomes" id="UP000642488"/>
    </source>
</evidence>
<evidence type="ECO:0000313" key="4">
    <source>
        <dbReference type="EMBL" id="MBJ3762100.1"/>
    </source>
</evidence>
<dbReference type="InterPro" id="IPR036873">
    <property type="entry name" value="Rhodanese-like_dom_sf"/>
</dbReference>
<dbReference type="SUPFAM" id="SSF52821">
    <property type="entry name" value="Rhodanese/Cell cycle control phosphatase"/>
    <property type="match status" value="2"/>
</dbReference>
<dbReference type="AlphaFoldDB" id="A0A934IEQ9"/>
<dbReference type="InterPro" id="IPR001763">
    <property type="entry name" value="Rhodanese-like_dom"/>
</dbReference>
<name>A0A934IEQ9_9RHOB</name>
<proteinExistence type="predicted"/>
<accession>A0A934IEQ9</accession>
<keyword evidence="1" id="KW-0677">Repeat</keyword>
<reference evidence="4" key="1">
    <citation type="submission" date="2020-12" db="EMBL/GenBank/DDBJ databases">
        <title>Bacterial taxonomy.</title>
        <authorList>
            <person name="Pan X."/>
        </authorList>
    </citation>
    <scope>NUCLEOTIDE SEQUENCE</scope>
    <source>
        <strain evidence="4">KCTC 52957</strain>
    </source>
</reference>